<accession>A0A6B9ZJB1</accession>
<evidence type="ECO:0008006" key="3">
    <source>
        <dbReference type="Google" id="ProtNLM"/>
    </source>
</evidence>
<gene>
    <name evidence="1" type="ORF">GWR21_16640</name>
</gene>
<dbReference type="Proteomes" id="UP000476411">
    <property type="component" value="Chromosome"/>
</dbReference>
<dbReference type="KEGG" id="chih:GWR21_16640"/>
<dbReference type="EMBL" id="CP048113">
    <property type="protein sequence ID" value="QHS61165.1"/>
    <property type="molecule type" value="Genomic_DNA"/>
</dbReference>
<evidence type="ECO:0000313" key="2">
    <source>
        <dbReference type="Proteomes" id="UP000476411"/>
    </source>
</evidence>
<name>A0A6B9ZJB1_9BACT</name>
<proteinExistence type="predicted"/>
<sequence length="135" mass="15223">MRSLLTSLLLLMLLCSCEKNDIEATPSIDVTGSWQLSQQYSLPDTSWQGISPKDSALYVFGRNGQFVFDAKTYHLTGTYKVVPAGHKVNLIITGQDSVAQYLQVERLTDTSIRINDWLIGVNKEQVSRKFILINR</sequence>
<dbReference type="RefSeq" id="WP_162332843.1">
    <property type="nucleotide sequence ID" value="NZ_CP048113.1"/>
</dbReference>
<reference evidence="1 2" key="1">
    <citation type="submission" date="2020-01" db="EMBL/GenBank/DDBJ databases">
        <title>Complete genome sequence of Chitinophaga sp. H33E-04 isolated from quinoa roots.</title>
        <authorList>
            <person name="Weon H.-Y."/>
            <person name="Lee S.A."/>
        </authorList>
    </citation>
    <scope>NUCLEOTIDE SEQUENCE [LARGE SCALE GENOMIC DNA]</scope>
    <source>
        <strain evidence="1 2">H33E-04</strain>
    </source>
</reference>
<evidence type="ECO:0000313" key="1">
    <source>
        <dbReference type="EMBL" id="QHS61165.1"/>
    </source>
</evidence>
<dbReference type="PROSITE" id="PS51257">
    <property type="entry name" value="PROKAR_LIPOPROTEIN"/>
    <property type="match status" value="1"/>
</dbReference>
<keyword evidence="2" id="KW-1185">Reference proteome</keyword>
<protein>
    <recommendedName>
        <fullName evidence="3">Lipocalin-like domain-containing protein</fullName>
    </recommendedName>
</protein>
<dbReference type="AlphaFoldDB" id="A0A6B9ZJB1"/>
<organism evidence="1 2">
    <name type="scientific">Chitinophaga agri</name>
    <dbReference type="NCBI Taxonomy" id="2703787"/>
    <lineage>
        <taxon>Bacteria</taxon>
        <taxon>Pseudomonadati</taxon>
        <taxon>Bacteroidota</taxon>
        <taxon>Chitinophagia</taxon>
        <taxon>Chitinophagales</taxon>
        <taxon>Chitinophagaceae</taxon>
        <taxon>Chitinophaga</taxon>
    </lineage>
</organism>